<keyword evidence="1" id="KW-0539">Nucleus</keyword>
<comment type="catalytic activity">
    <reaction evidence="1">
        <text>DNA(n) + a 2'-deoxyribonucleoside 5'-triphosphate = DNA(n+1) + diphosphate</text>
        <dbReference type="Rhea" id="RHEA:22508"/>
        <dbReference type="Rhea" id="RHEA-COMP:17339"/>
        <dbReference type="Rhea" id="RHEA-COMP:17340"/>
        <dbReference type="ChEBI" id="CHEBI:33019"/>
        <dbReference type="ChEBI" id="CHEBI:61560"/>
        <dbReference type="ChEBI" id="CHEBI:173112"/>
        <dbReference type="EC" id="2.7.7.49"/>
    </reaction>
</comment>
<comment type="caution">
    <text evidence="3">The sequence shown here is derived from an EMBL/GenBank/DDBJ whole genome shotgun (WGS) entry which is preliminary data.</text>
</comment>
<comment type="similarity">
    <text evidence="1">Belongs to the reverse transcriptase family. Telomerase subfamily.</text>
</comment>
<evidence type="ECO:0000313" key="4">
    <source>
        <dbReference type="Proteomes" id="UP001218218"/>
    </source>
</evidence>
<dbReference type="PANTHER" id="PTHR12066">
    <property type="entry name" value="TELOMERASE REVERSE TRANSCRIPTASE"/>
    <property type="match status" value="1"/>
</dbReference>
<keyword evidence="1" id="KW-0158">Chromosome</keyword>
<evidence type="ECO:0000259" key="2">
    <source>
        <dbReference type="Pfam" id="PF21399"/>
    </source>
</evidence>
<name>A0AAD7F355_9AGAR</name>
<protein>
    <recommendedName>
        <fullName evidence="1">Telomerase reverse transcriptase</fullName>
        <ecNumber evidence="1">2.7.7.49</ecNumber>
    </recommendedName>
    <alternativeName>
        <fullName evidence="1">Telomerase catalytic subunit</fullName>
    </alternativeName>
</protein>
<dbReference type="PANTHER" id="PTHR12066:SF0">
    <property type="entry name" value="TELOMERASE REVERSE TRANSCRIPTASE"/>
    <property type="match status" value="1"/>
</dbReference>
<dbReference type="InterPro" id="IPR049139">
    <property type="entry name" value="TERT_C"/>
</dbReference>
<dbReference type="GO" id="GO:0003720">
    <property type="term" value="F:telomerase activity"/>
    <property type="evidence" value="ECO:0007669"/>
    <property type="project" value="InterPro"/>
</dbReference>
<keyword evidence="1" id="KW-0548">Nucleotidyltransferase</keyword>
<keyword evidence="1" id="KW-0808">Transferase</keyword>
<keyword evidence="1" id="KW-0695">RNA-directed DNA polymerase</keyword>
<keyword evidence="1" id="KW-0779">Telomere</keyword>
<sequence length="115" mass="13174">LKMNGYIRDWGLDTNKHASFLQDVVQQMISYCLAAIRNKSSTQFAKAHGGKSEIQKTAVTWLGMHAFHAVLSQKPARYSSLLRTLQSFLARPLHRRYSRRFKTLTRQGLAELNPI</sequence>
<dbReference type="Gene3D" id="1.10.357.90">
    <property type="match status" value="1"/>
</dbReference>
<keyword evidence="1" id="KW-0479">Metal-binding</keyword>
<dbReference type="Proteomes" id="UP001218218">
    <property type="component" value="Unassembled WGS sequence"/>
</dbReference>
<dbReference type="GO" id="GO:0070034">
    <property type="term" value="F:telomerase RNA binding"/>
    <property type="evidence" value="ECO:0007669"/>
    <property type="project" value="TreeGrafter"/>
</dbReference>
<accession>A0AAD7F355</accession>
<organism evidence="3 4">
    <name type="scientific">Mycena albidolilacea</name>
    <dbReference type="NCBI Taxonomy" id="1033008"/>
    <lineage>
        <taxon>Eukaryota</taxon>
        <taxon>Fungi</taxon>
        <taxon>Dikarya</taxon>
        <taxon>Basidiomycota</taxon>
        <taxon>Agaricomycotina</taxon>
        <taxon>Agaricomycetes</taxon>
        <taxon>Agaricomycetidae</taxon>
        <taxon>Agaricales</taxon>
        <taxon>Marasmiineae</taxon>
        <taxon>Mycenaceae</taxon>
        <taxon>Mycena</taxon>
    </lineage>
</organism>
<evidence type="ECO:0000313" key="3">
    <source>
        <dbReference type="EMBL" id="KAJ7364177.1"/>
    </source>
</evidence>
<dbReference type="Pfam" id="PF21399">
    <property type="entry name" value="TERT_C"/>
    <property type="match status" value="1"/>
</dbReference>
<dbReference type="GO" id="GO:0042162">
    <property type="term" value="F:telomeric DNA binding"/>
    <property type="evidence" value="ECO:0007669"/>
    <property type="project" value="TreeGrafter"/>
</dbReference>
<evidence type="ECO:0000256" key="1">
    <source>
        <dbReference type="RuleBase" id="RU365061"/>
    </source>
</evidence>
<dbReference type="GO" id="GO:0000333">
    <property type="term" value="C:telomerase catalytic core complex"/>
    <property type="evidence" value="ECO:0007669"/>
    <property type="project" value="TreeGrafter"/>
</dbReference>
<feature type="non-terminal residue" evidence="3">
    <location>
        <position position="1"/>
    </location>
</feature>
<dbReference type="GO" id="GO:0007004">
    <property type="term" value="P:telomere maintenance via telomerase"/>
    <property type="evidence" value="ECO:0007669"/>
    <property type="project" value="TreeGrafter"/>
</dbReference>
<proteinExistence type="inferred from homology"/>
<keyword evidence="1" id="KW-0460">Magnesium</keyword>
<reference evidence="3" key="1">
    <citation type="submission" date="2023-03" db="EMBL/GenBank/DDBJ databases">
        <title>Massive genome expansion in bonnet fungi (Mycena s.s.) driven by repeated elements and novel gene families across ecological guilds.</title>
        <authorList>
            <consortium name="Lawrence Berkeley National Laboratory"/>
            <person name="Harder C.B."/>
            <person name="Miyauchi S."/>
            <person name="Viragh M."/>
            <person name="Kuo A."/>
            <person name="Thoen E."/>
            <person name="Andreopoulos B."/>
            <person name="Lu D."/>
            <person name="Skrede I."/>
            <person name="Drula E."/>
            <person name="Henrissat B."/>
            <person name="Morin E."/>
            <person name="Kohler A."/>
            <person name="Barry K."/>
            <person name="LaButti K."/>
            <person name="Morin E."/>
            <person name="Salamov A."/>
            <person name="Lipzen A."/>
            <person name="Mereny Z."/>
            <person name="Hegedus B."/>
            <person name="Baldrian P."/>
            <person name="Stursova M."/>
            <person name="Weitz H."/>
            <person name="Taylor A."/>
            <person name="Grigoriev I.V."/>
            <person name="Nagy L.G."/>
            <person name="Martin F."/>
            <person name="Kauserud H."/>
        </authorList>
    </citation>
    <scope>NUCLEOTIDE SEQUENCE</scope>
    <source>
        <strain evidence="3">CBHHK002</strain>
    </source>
</reference>
<dbReference type="EMBL" id="JARIHO010000003">
    <property type="protein sequence ID" value="KAJ7364177.1"/>
    <property type="molecule type" value="Genomic_DNA"/>
</dbReference>
<dbReference type="GO" id="GO:0046872">
    <property type="term" value="F:metal ion binding"/>
    <property type="evidence" value="ECO:0007669"/>
    <property type="project" value="UniProtKB-KW"/>
</dbReference>
<feature type="domain" description="Telomerase reverse transcriptase C-terminal extension" evidence="2">
    <location>
        <begin position="16"/>
        <end position="86"/>
    </location>
</feature>
<keyword evidence="4" id="KW-1185">Reference proteome</keyword>
<dbReference type="AlphaFoldDB" id="A0AAD7F355"/>
<dbReference type="InterPro" id="IPR003545">
    <property type="entry name" value="Telomerase_RT"/>
</dbReference>
<comment type="subcellular location">
    <subcellularLocation>
        <location evidence="1">Nucleus</location>
    </subcellularLocation>
    <subcellularLocation>
        <location evidence="1">Chromosome</location>
        <location evidence="1">Telomere</location>
    </subcellularLocation>
</comment>
<dbReference type="GO" id="GO:0000781">
    <property type="term" value="C:chromosome, telomeric region"/>
    <property type="evidence" value="ECO:0007669"/>
    <property type="project" value="UniProtKB-SubCell"/>
</dbReference>
<comment type="function">
    <text evidence="1">Telomerase is a ribonucleoprotein enzyme essential for the replication of chromosome termini in most eukaryotes. It elongates telomeres. It is a reverse transcriptase that adds simple sequence repeats to chromosome ends by copying a template sequence within the RNA component of the enzyme.</text>
</comment>
<gene>
    <name evidence="3" type="ORF">DFH08DRAFT_681571</name>
</gene>
<dbReference type="EC" id="2.7.7.49" evidence="1"/>